<sequence length="120" mass="12865">MRVEAKKGCGVALILSAMILLHANMCRAASLRNGNASSGCHGGLHECLVADEVGWEEFLMDSEISRVLREEAKSIVSRTLISSIAAVPCGQGGAYTNCLPSKNKKVPKQEHCNTYNRGCT</sequence>
<reference evidence="2 3" key="1">
    <citation type="journal article" date="2023" name="BMC Biotechnol.">
        <title>Vitis rotundifolia cv Carlos genome sequencing.</title>
        <authorList>
            <person name="Huff M."/>
            <person name="Hulse-Kemp A."/>
            <person name="Scheffler B."/>
            <person name="Youngblood R."/>
            <person name="Simpson S."/>
            <person name="Babiker E."/>
            <person name="Staton M."/>
        </authorList>
    </citation>
    <scope>NUCLEOTIDE SEQUENCE [LARGE SCALE GENOMIC DNA]</scope>
    <source>
        <tissue evidence="2">Leaf</tissue>
    </source>
</reference>
<gene>
    <name evidence="2" type="ORF">PVL29_018902</name>
</gene>
<evidence type="ECO:0000313" key="2">
    <source>
        <dbReference type="EMBL" id="KAJ9683097.1"/>
    </source>
</evidence>
<feature type="signal peptide" evidence="1">
    <location>
        <begin position="1"/>
        <end position="28"/>
    </location>
</feature>
<protein>
    <submittedName>
        <fullName evidence="2">Uncharacterized protein</fullName>
    </submittedName>
</protein>
<evidence type="ECO:0000313" key="3">
    <source>
        <dbReference type="Proteomes" id="UP001168098"/>
    </source>
</evidence>
<feature type="chain" id="PRO_5041382906" evidence="1">
    <location>
        <begin position="29"/>
        <end position="120"/>
    </location>
</feature>
<name>A0AA38Z6U4_VITRO</name>
<dbReference type="Proteomes" id="UP001168098">
    <property type="component" value="Unassembled WGS sequence"/>
</dbReference>
<organism evidence="2 3">
    <name type="scientific">Vitis rotundifolia</name>
    <name type="common">Muscadine grape</name>
    <dbReference type="NCBI Taxonomy" id="103349"/>
    <lineage>
        <taxon>Eukaryota</taxon>
        <taxon>Viridiplantae</taxon>
        <taxon>Streptophyta</taxon>
        <taxon>Embryophyta</taxon>
        <taxon>Tracheophyta</taxon>
        <taxon>Spermatophyta</taxon>
        <taxon>Magnoliopsida</taxon>
        <taxon>eudicotyledons</taxon>
        <taxon>Gunneridae</taxon>
        <taxon>Pentapetalae</taxon>
        <taxon>rosids</taxon>
        <taxon>Vitales</taxon>
        <taxon>Vitaceae</taxon>
        <taxon>Viteae</taxon>
        <taxon>Vitis</taxon>
    </lineage>
</organism>
<proteinExistence type="predicted"/>
<evidence type="ECO:0000256" key="1">
    <source>
        <dbReference type="SAM" id="SignalP"/>
    </source>
</evidence>
<keyword evidence="3" id="KW-1185">Reference proteome</keyword>
<comment type="caution">
    <text evidence="2">The sequence shown here is derived from an EMBL/GenBank/DDBJ whole genome shotgun (WGS) entry which is preliminary data.</text>
</comment>
<keyword evidence="1" id="KW-0732">Signal</keyword>
<dbReference type="EMBL" id="JARBHA010000014">
    <property type="protein sequence ID" value="KAJ9683097.1"/>
    <property type="molecule type" value="Genomic_DNA"/>
</dbReference>
<accession>A0AA38Z6U4</accession>
<dbReference type="AlphaFoldDB" id="A0AA38Z6U4"/>